<evidence type="ECO:0000259" key="2">
    <source>
        <dbReference type="Pfam" id="PF06985"/>
    </source>
</evidence>
<dbReference type="EMBL" id="FP929139">
    <property type="protein sequence ID" value="CBY01644.1"/>
    <property type="molecule type" value="Genomic_DNA"/>
</dbReference>
<dbReference type="PANTHER" id="PTHR24148:SF82">
    <property type="entry name" value="HETEROKARYON INCOMPATIBILITY DOMAIN-CONTAINING PROTEIN"/>
    <property type="match status" value="1"/>
</dbReference>
<evidence type="ECO:0000256" key="1">
    <source>
        <dbReference type="SAM" id="MobiDB-lite"/>
    </source>
</evidence>
<accession>E5AEK5</accession>
<dbReference type="Pfam" id="PF06985">
    <property type="entry name" value="HET"/>
    <property type="match status" value="1"/>
</dbReference>
<dbReference type="STRING" id="985895.E5AEK5"/>
<dbReference type="InterPro" id="IPR010730">
    <property type="entry name" value="HET"/>
</dbReference>
<evidence type="ECO:0000313" key="3">
    <source>
        <dbReference type="EMBL" id="CBY01644.1"/>
    </source>
</evidence>
<feature type="domain" description="Heterokaryon incompatibility" evidence="2">
    <location>
        <begin position="2"/>
        <end position="95"/>
    </location>
</feature>
<dbReference type="OrthoDB" id="4850726at2759"/>
<dbReference type="PANTHER" id="PTHR24148">
    <property type="entry name" value="ANKYRIN REPEAT DOMAIN-CONTAINING PROTEIN 39 HOMOLOG-RELATED"/>
    <property type="match status" value="1"/>
</dbReference>
<evidence type="ECO:0000313" key="4">
    <source>
        <dbReference type="Proteomes" id="UP000002668"/>
    </source>
</evidence>
<dbReference type="Proteomes" id="UP000002668">
    <property type="component" value="Genome"/>
</dbReference>
<dbReference type="VEuPathDB" id="FungiDB:LEMA_P004310.1"/>
<dbReference type="RefSeq" id="XP_003845123.1">
    <property type="nucleotide sequence ID" value="XM_003845075.1"/>
</dbReference>
<dbReference type="GeneID" id="13290651"/>
<dbReference type="InterPro" id="IPR052895">
    <property type="entry name" value="HetReg/Transcr_Mod"/>
</dbReference>
<feature type="region of interest" description="Disordered" evidence="1">
    <location>
        <begin position="583"/>
        <end position="610"/>
    </location>
</feature>
<reference evidence="4" key="1">
    <citation type="journal article" date="2011" name="Nat. Commun.">
        <title>Effector diversification within compartments of the Leptosphaeria maculans genome affected by Repeat-Induced Point mutations.</title>
        <authorList>
            <person name="Rouxel T."/>
            <person name="Grandaubert J."/>
            <person name="Hane J.K."/>
            <person name="Hoede C."/>
            <person name="van de Wouw A.P."/>
            <person name="Couloux A."/>
            <person name="Dominguez V."/>
            <person name="Anthouard V."/>
            <person name="Bally P."/>
            <person name="Bourras S."/>
            <person name="Cozijnsen A.J."/>
            <person name="Ciuffetti L.M."/>
            <person name="Degrave A."/>
            <person name="Dilmaghani A."/>
            <person name="Duret L."/>
            <person name="Fudal I."/>
            <person name="Goodwin S.B."/>
            <person name="Gout L."/>
            <person name="Glaser N."/>
            <person name="Linglin J."/>
            <person name="Kema G.H.J."/>
            <person name="Lapalu N."/>
            <person name="Lawrence C.B."/>
            <person name="May K."/>
            <person name="Meyer M."/>
            <person name="Ollivier B."/>
            <person name="Poulain J."/>
            <person name="Schoch C.L."/>
            <person name="Simon A."/>
            <person name="Spatafora J.W."/>
            <person name="Stachowiak A."/>
            <person name="Turgeon B.G."/>
            <person name="Tyler B.M."/>
            <person name="Vincent D."/>
            <person name="Weissenbach J."/>
            <person name="Amselem J."/>
            <person name="Quesneville H."/>
            <person name="Oliver R.P."/>
            <person name="Wincker P."/>
            <person name="Balesdent M.-H."/>
            <person name="Howlett B.J."/>
        </authorList>
    </citation>
    <scope>NUCLEOTIDE SEQUENCE [LARGE SCALE GENOMIC DNA]</scope>
    <source>
        <strain evidence="4">JN3 / isolate v23.1.3 / race Av1-4-5-6-7-8</strain>
    </source>
</reference>
<protein>
    <recommendedName>
        <fullName evidence="2">Heterokaryon incompatibility domain-containing protein</fullName>
    </recommendedName>
</protein>
<dbReference type="InParanoid" id="E5AEK5"/>
<gene>
    <name evidence="3" type="ORF">LEMA_P004310.1</name>
</gene>
<keyword evidence="4" id="KW-1185">Reference proteome</keyword>
<dbReference type="eggNOG" id="ENOG502SHD2">
    <property type="taxonomic scope" value="Eukaryota"/>
</dbReference>
<dbReference type="OMA" id="NSYFAQD"/>
<sequence>MQVAMIQKIFSRASCVIMWLGPEEDQSSEALAMMQNWADQIRVDRDNFLNDPREIIYGRYRAEKRSMMKYKKEELESMTSLLRRPYFERLWVRQEVGLASSALLRCGRKEIEWQDTQEVVFCLMDQGFDHSPAPKIAGPMLELGIDRAFELCLTRLSKIRLTTLRYRTQHALCSDKRDYLFAILDLLCQKDQSLGITPHYTCTAEDLFTDTTKRYIDQNSSLDLLLTCELSSKSLEIPTWVPDWSSPITLGTSFQEDWSVCGWISAQATFLAKDQLLVKGIVSSQVECVIDTPPLVGNMTNPLEMLRELQSMTQLEHDQSWENPRFLRQWIGLLFEGWHTEDFQSPQETFSTYSRHGELLSLILSSDETSTELQKRMSWNISPALNRIKSVLMDRCFVQMWDKRFGLAPAGTQADDIAAVLLGCRAPIIIRPLSQSEAYQTCKVIGHCRMPGIMRGDTIYRNRLPKHCHFVWRESWKNDELIDDSRCALYNPETGEYKTNPAEILEEVGIKVESYQRDPHKLIVLPETLRAAGIPLKDFVIVYYLHETIISPPKLQHTKSNSQTSTQLRGLWPLQSLGMKQTSTYYRHDPPGNDITNPSSAIPPPLPGDQPYTKVSLSIHASAKRLRG</sequence>
<dbReference type="AlphaFoldDB" id="E5AEK5"/>
<organism evidence="3 4">
    <name type="scientific">Leptosphaeria maculans (strain JN3 / isolate v23.1.3 / race Av1-4-5-6-7-8)</name>
    <name type="common">Blackleg fungus</name>
    <name type="synonym">Phoma lingam</name>
    <dbReference type="NCBI Taxonomy" id="985895"/>
    <lineage>
        <taxon>Eukaryota</taxon>
        <taxon>Fungi</taxon>
        <taxon>Dikarya</taxon>
        <taxon>Ascomycota</taxon>
        <taxon>Pezizomycotina</taxon>
        <taxon>Dothideomycetes</taxon>
        <taxon>Pleosporomycetidae</taxon>
        <taxon>Pleosporales</taxon>
        <taxon>Pleosporineae</taxon>
        <taxon>Leptosphaeriaceae</taxon>
        <taxon>Plenodomus</taxon>
        <taxon>Plenodomus lingam/Leptosphaeria maculans species complex</taxon>
    </lineage>
</organism>
<name>E5AEK5_LEPMJ</name>
<dbReference type="HOGENOM" id="CLU_435501_0_0_1"/>
<proteinExistence type="predicted"/>